<sequence length="318" mass="36270">MIELKDLENRYLKGAVALAVNEYEQELRSCRLLIQDDFRDKISHTIEVLFQNRLGKAAILDNTLIGYLAFTGPIEGAFGNVRGVFSPIGGSAFSGTDRGRLASLLFAEAAEEIVQNGICGFALSRYAHDDEAGRSLIMNGFGIRCADAMLRLSDRKIVEKADRELKCRELTGRDKRLAEPLKMGLIHHLRKAPTFFWKSTDENSEWFYEDHVRIFAAEKDRKIIGYMALDDVGETFLSEHPSISNICGAYVEKNYRKYGVAQQLLEYLCQICESEGKTYLGVDCETMNPAALRFWGKYFENYTYSYARRIDERLLVMR</sequence>
<gene>
    <name evidence="2" type="ORF">DSM106044_04468</name>
</gene>
<name>A0A4V6HRE1_9FIRM</name>
<dbReference type="Pfam" id="PF00583">
    <property type="entry name" value="Acetyltransf_1"/>
    <property type="match status" value="1"/>
</dbReference>
<dbReference type="RefSeq" id="WP_044294700.1">
    <property type="nucleotide sequence ID" value="NZ_JTGN01000004.1"/>
</dbReference>
<keyword evidence="2" id="KW-0808">Transferase</keyword>
<proteinExistence type="predicted"/>
<reference evidence="2 3" key="1">
    <citation type="journal article" date="2019" name="Anaerobe">
        <title>Detection of Robinsoniella peoriensis in multiple bone samples of a trauma patient.</title>
        <authorList>
            <person name="Schrottner P."/>
            <person name="Hartwich K."/>
            <person name="Bunk B."/>
            <person name="Schober I."/>
            <person name="Helbig S."/>
            <person name="Rudolph W.W."/>
            <person name="Gunzer F."/>
        </authorList>
    </citation>
    <scope>NUCLEOTIDE SEQUENCE [LARGE SCALE GENOMIC DNA]</scope>
    <source>
        <strain evidence="2 3">DSM 106044</strain>
    </source>
</reference>
<dbReference type="PROSITE" id="PS51186">
    <property type="entry name" value="GNAT"/>
    <property type="match status" value="1"/>
</dbReference>
<feature type="domain" description="N-acetyltransferase" evidence="1">
    <location>
        <begin position="173"/>
        <end position="318"/>
    </location>
</feature>
<keyword evidence="3" id="KW-1185">Reference proteome</keyword>
<dbReference type="SUPFAM" id="SSF55729">
    <property type="entry name" value="Acyl-CoA N-acyltransferases (Nat)"/>
    <property type="match status" value="1"/>
</dbReference>
<evidence type="ECO:0000259" key="1">
    <source>
        <dbReference type="PROSITE" id="PS51186"/>
    </source>
</evidence>
<organism evidence="2 3">
    <name type="scientific">Robinsoniella peoriensis</name>
    <dbReference type="NCBI Taxonomy" id="180332"/>
    <lineage>
        <taxon>Bacteria</taxon>
        <taxon>Bacillati</taxon>
        <taxon>Bacillota</taxon>
        <taxon>Clostridia</taxon>
        <taxon>Lachnospirales</taxon>
        <taxon>Lachnospiraceae</taxon>
        <taxon>Robinsoniella</taxon>
    </lineage>
</organism>
<evidence type="ECO:0000313" key="3">
    <source>
        <dbReference type="Proteomes" id="UP000306509"/>
    </source>
</evidence>
<dbReference type="Proteomes" id="UP000306509">
    <property type="component" value="Unassembled WGS sequence"/>
</dbReference>
<comment type="caution">
    <text evidence="2">The sequence shown here is derived from an EMBL/GenBank/DDBJ whole genome shotgun (WGS) entry which is preliminary data.</text>
</comment>
<dbReference type="STRING" id="180332.GCA_000797495_00443"/>
<dbReference type="GO" id="GO:0016747">
    <property type="term" value="F:acyltransferase activity, transferring groups other than amino-acyl groups"/>
    <property type="evidence" value="ECO:0007669"/>
    <property type="project" value="InterPro"/>
</dbReference>
<accession>A0A4V6HRE1</accession>
<dbReference type="InterPro" id="IPR016181">
    <property type="entry name" value="Acyl_CoA_acyltransferase"/>
</dbReference>
<dbReference type="InterPro" id="IPR000182">
    <property type="entry name" value="GNAT_dom"/>
</dbReference>
<dbReference type="AlphaFoldDB" id="A0A4V6HRE1"/>
<dbReference type="Gene3D" id="3.40.630.30">
    <property type="match status" value="1"/>
</dbReference>
<dbReference type="EMBL" id="QGQD01000086">
    <property type="protein sequence ID" value="TLC98717.1"/>
    <property type="molecule type" value="Genomic_DNA"/>
</dbReference>
<dbReference type="CDD" id="cd04301">
    <property type="entry name" value="NAT_SF"/>
    <property type="match status" value="1"/>
</dbReference>
<evidence type="ECO:0000313" key="2">
    <source>
        <dbReference type="EMBL" id="TLC98717.1"/>
    </source>
</evidence>
<protein>
    <submittedName>
        <fullName evidence="2">Acetyltransferase (GNAT) family protein</fullName>
    </submittedName>
</protein>